<dbReference type="Pfam" id="PF24758">
    <property type="entry name" value="LRR_At5g56370"/>
    <property type="match status" value="1"/>
</dbReference>
<feature type="signal peptide" evidence="1">
    <location>
        <begin position="1"/>
        <end position="24"/>
    </location>
</feature>
<accession>A0A484LXW4</accession>
<keyword evidence="4" id="KW-1185">Reference proteome</keyword>
<evidence type="ECO:0000256" key="1">
    <source>
        <dbReference type="SAM" id="SignalP"/>
    </source>
</evidence>
<dbReference type="InterPro" id="IPR055411">
    <property type="entry name" value="LRR_FXL15/At3g58940/PEG3-like"/>
</dbReference>
<evidence type="ECO:0000313" key="4">
    <source>
        <dbReference type="Proteomes" id="UP000595140"/>
    </source>
</evidence>
<dbReference type="EMBL" id="OOIL02002239">
    <property type="protein sequence ID" value="VFQ81411.1"/>
    <property type="molecule type" value="Genomic_DNA"/>
</dbReference>
<feature type="chain" id="PRO_5019741435" description="F-box/LRR-repeat protein 15/At3g58940/PEG3-like LRR domain-containing protein" evidence="1">
    <location>
        <begin position="25"/>
        <end position="366"/>
    </location>
</feature>
<name>A0A484LXW4_9ASTE</name>
<dbReference type="Proteomes" id="UP000595140">
    <property type="component" value="Unassembled WGS sequence"/>
</dbReference>
<proteinExistence type="predicted"/>
<gene>
    <name evidence="3" type="ORF">CCAM_LOCUS23187</name>
</gene>
<dbReference type="InterPro" id="IPR032675">
    <property type="entry name" value="LRR_dom_sf"/>
</dbReference>
<evidence type="ECO:0000259" key="2">
    <source>
        <dbReference type="Pfam" id="PF24758"/>
    </source>
</evidence>
<sequence length="366" mass="42155">MNNKHKFSAGSVLGWLFFLRETLLELFYKVSTSPSINVLDICGRQRLQTLSLCEYTINGVEPNFQRFPCLTSLSLKRVSISAEDLNSLLLAFPKLERLELSNPIIRTIDDAVDSVDITIKLHCPTFKSLVLKNVEQSKFILENGCIECVDVNHCYFGSFKVRGSKSLTHFKFVQSEAQILDIEEGDKLEVLEFVASHVNHSNLFPMKIHTPRLRTFRIWGFSEAPDCGFEIDEERSYIAVDSDQISACSPQLRHLAIFFEGGERCDHAFGGLSYMENVVLLEIGWDSFDGFWELVEKVLKYCPNVRKLVVHGMVPRRQDEKFLELFGQHTTSMVETMRKYQHIQLQILYSYDFDSSNPLTDRWLLL</sequence>
<organism evidence="3 4">
    <name type="scientific">Cuscuta campestris</name>
    <dbReference type="NCBI Taxonomy" id="132261"/>
    <lineage>
        <taxon>Eukaryota</taxon>
        <taxon>Viridiplantae</taxon>
        <taxon>Streptophyta</taxon>
        <taxon>Embryophyta</taxon>
        <taxon>Tracheophyta</taxon>
        <taxon>Spermatophyta</taxon>
        <taxon>Magnoliopsida</taxon>
        <taxon>eudicotyledons</taxon>
        <taxon>Gunneridae</taxon>
        <taxon>Pentapetalae</taxon>
        <taxon>asterids</taxon>
        <taxon>lamiids</taxon>
        <taxon>Solanales</taxon>
        <taxon>Convolvulaceae</taxon>
        <taxon>Cuscuteae</taxon>
        <taxon>Cuscuta</taxon>
        <taxon>Cuscuta subgen. Grammica</taxon>
        <taxon>Cuscuta sect. Cleistogrammica</taxon>
    </lineage>
</organism>
<protein>
    <recommendedName>
        <fullName evidence="2">F-box/LRR-repeat protein 15/At3g58940/PEG3-like LRR domain-containing protein</fullName>
    </recommendedName>
</protein>
<evidence type="ECO:0000313" key="3">
    <source>
        <dbReference type="EMBL" id="VFQ81411.1"/>
    </source>
</evidence>
<dbReference type="Gene3D" id="3.80.10.10">
    <property type="entry name" value="Ribonuclease Inhibitor"/>
    <property type="match status" value="1"/>
</dbReference>
<dbReference type="PANTHER" id="PTHR31639:SF139">
    <property type="entry name" value="F-BOX_LRR PLANT PROTEIN"/>
    <property type="match status" value="1"/>
</dbReference>
<dbReference type="PANTHER" id="PTHR31639">
    <property type="entry name" value="F-BOX PROTEIN-LIKE"/>
    <property type="match status" value="1"/>
</dbReference>
<dbReference type="AlphaFoldDB" id="A0A484LXW4"/>
<dbReference type="SUPFAM" id="SSF52058">
    <property type="entry name" value="L domain-like"/>
    <property type="match status" value="1"/>
</dbReference>
<reference evidence="3 4" key="1">
    <citation type="submission" date="2018-04" db="EMBL/GenBank/DDBJ databases">
        <authorList>
            <person name="Vogel A."/>
        </authorList>
    </citation>
    <scope>NUCLEOTIDE SEQUENCE [LARGE SCALE GENOMIC DNA]</scope>
</reference>
<keyword evidence="1" id="KW-0732">Signal</keyword>
<feature type="domain" description="F-box/LRR-repeat protein 15/At3g58940/PEG3-like LRR" evidence="2">
    <location>
        <begin position="42"/>
        <end position="102"/>
    </location>
</feature>